<dbReference type="OrthoDB" id="67965at2759"/>
<keyword evidence="3" id="KW-1185">Reference proteome</keyword>
<sequence>MNNSSGSEPWFIDRKSWLLPSWAPGSGGGGVEILDAHHIIISLIVNIGLQFCCFLITVIGRVDKIKDGMGGMVFCVVALMTLFLAQTFQLRQLITTVLVCVWAIRLSTYLVVRAACMPSPARTDHERSDDIETIDPSDEAHPFPRRTIRFAVFWTIQAVWVFVVSLPVVLINSPVCTAFPDGDGDSNSGRHLSDRDSLGIVMWSVGFLVEFFADIQKFRFRQKLSNEDDFCTDDLWTWSRHPNYFGEMMQCPILVTGVLLFWSMPALEQHSDVRFGKKLEYQEYKLTTSPVIPMPPELYVKFPHFIQMLLLFEFPLYDHIPEEARPKQPEDTVPKAVRRLDMPY</sequence>
<organism evidence="2 3">
    <name type="scientific">Hypsibius exemplaris</name>
    <name type="common">Freshwater tardigrade</name>
    <dbReference type="NCBI Taxonomy" id="2072580"/>
    <lineage>
        <taxon>Eukaryota</taxon>
        <taxon>Metazoa</taxon>
        <taxon>Ecdysozoa</taxon>
        <taxon>Tardigrada</taxon>
        <taxon>Eutardigrada</taxon>
        <taxon>Parachela</taxon>
        <taxon>Hypsibioidea</taxon>
        <taxon>Hypsibiidae</taxon>
        <taxon>Hypsibius</taxon>
    </lineage>
</organism>
<feature type="transmembrane region" description="Helical" evidence="1">
    <location>
        <begin position="197"/>
        <end position="215"/>
    </location>
</feature>
<dbReference type="AlphaFoldDB" id="A0A1W0X1Y7"/>
<proteinExistence type="predicted"/>
<feature type="transmembrane region" description="Helical" evidence="1">
    <location>
        <begin position="94"/>
        <end position="112"/>
    </location>
</feature>
<reference evidence="3" key="1">
    <citation type="submission" date="2017-01" db="EMBL/GenBank/DDBJ databases">
        <title>Comparative genomics of anhydrobiosis in the tardigrade Hypsibius dujardini.</title>
        <authorList>
            <person name="Yoshida Y."/>
            <person name="Koutsovoulos G."/>
            <person name="Laetsch D."/>
            <person name="Stevens L."/>
            <person name="Kumar S."/>
            <person name="Horikawa D."/>
            <person name="Ishino K."/>
            <person name="Komine S."/>
            <person name="Tomita M."/>
            <person name="Blaxter M."/>
            <person name="Arakawa K."/>
        </authorList>
    </citation>
    <scope>NUCLEOTIDE SEQUENCE [LARGE SCALE GENOMIC DNA]</scope>
    <source>
        <strain evidence="3">Z151</strain>
    </source>
</reference>
<evidence type="ECO:0000313" key="3">
    <source>
        <dbReference type="Proteomes" id="UP000192578"/>
    </source>
</evidence>
<dbReference type="InterPro" id="IPR010721">
    <property type="entry name" value="UstE-like"/>
</dbReference>
<name>A0A1W0X1Y7_HYPEX</name>
<evidence type="ECO:0000256" key="1">
    <source>
        <dbReference type="SAM" id="Phobius"/>
    </source>
</evidence>
<dbReference type="Proteomes" id="UP000192578">
    <property type="component" value="Unassembled WGS sequence"/>
</dbReference>
<accession>A0A1W0X1Y7</accession>
<dbReference type="PANTHER" id="PTHR32251">
    <property type="entry name" value="3-OXO-5-ALPHA-STEROID 4-DEHYDROGENASE"/>
    <property type="match status" value="1"/>
</dbReference>
<dbReference type="GO" id="GO:0016020">
    <property type="term" value="C:membrane"/>
    <property type="evidence" value="ECO:0007669"/>
    <property type="project" value="TreeGrafter"/>
</dbReference>
<keyword evidence="1" id="KW-0472">Membrane</keyword>
<keyword evidence="1" id="KW-1133">Transmembrane helix</keyword>
<evidence type="ECO:0008006" key="4">
    <source>
        <dbReference type="Google" id="ProtNLM"/>
    </source>
</evidence>
<keyword evidence="1" id="KW-0812">Transmembrane</keyword>
<dbReference type="Gene3D" id="1.20.120.1630">
    <property type="match status" value="1"/>
</dbReference>
<feature type="transmembrane region" description="Helical" evidence="1">
    <location>
        <begin position="39"/>
        <end position="59"/>
    </location>
</feature>
<gene>
    <name evidence="2" type="ORF">BV898_04682</name>
</gene>
<feature type="transmembrane region" description="Helical" evidence="1">
    <location>
        <begin position="151"/>
        <end position="171"/>
    </location>
</feature>
<dbReference type="EMBL" id="MTYJ01000023">
    <property type="protein sequence ID" value="OQV21478.1"/>
    <property type="molecule type" value="Genomic_DNA"/>
</dbReference>
<evidence type="ECO:0000313" key="2">
    <source>
        <dbReference type="EMBL" id="OQV21478.1"/>
    </source>
</evidence>
<dbReference type="PANTHER" id="PTHR32251:SF15">
    <property type="entry name" value="3-OXO-5-ALPHA-STEROID 4-DEHYDROGENASE (DUF1295)"/>
    <property type="match status" value="1"/>
</dbReference>
<protein>
    <recommendedName>
        <fullName evidence="4">Steroid 5-alpha reductase C-terminal domain-containing protein</fullName>
    </recommendedName>
</protein>
<comment type="caution">
    <text evidence="2">The sequence shown here is derived from an EMBL/GenBank/DDBJ whole genome shotgun (WGS) entry which is preliminary data.</text>
</comment>
<feature type="transmembrane region" description="Helical" evidence="1">
    <location>
        <begin position="71"/>
        <end position="88"/>
    </location>
</feature>
<dbReference type="Pfam" id="PF06966">
    <property type="entry name" value="DUF1295"/>
    <property type="match status" value="1"/>
</dbReference>